<feature type="domain" description="GGDEF" evidence="7">
    <location>
        <begin position="218"/>
        <end position="347"/>
    </location>
</feature>
<dbReference type="NCBIfam" id="TIGR00254">
    <property type="entry name" value="GGDEF"/>
    <property type="match status" value="1"/>
</dbReference>
<feature type="transmembrane region" description="Helical" evidence="6">
    <location>
        <begin position="129"/>
        <end position="149"/>
    </location>
</feature>
<dbReference type="InterPro" id="IPR043128">
    <property type="entry name" value="Rev_trsase/Diguanyl_cyclase"/>
</dbReference>
<feature type="transmembrane region" description="Helical" evidence="6">
    <location>
        <begin position="155"/>
        <end position="178"/>
    </location>
</feature>
<feature type="transmembrane region" description="Helical" evidence="6">
    <location>
        <begin position="69"/>
        <end position="92"/>
    </location>
</feature>
<dbReference type="Gene3D" id="3.30.70.270">
    <property type="match status" value="1"/>
</dbReference>
<evidence type="ECO:0000256" key="1">
    <source>
        <dbReference type="ARBA" id="ARBA00004651"/>
    </source>
</evidence>
<dbReference type="RefSeq" id="WP_189074916.1">
    <property type="nucleotide sequence ID" value="NZ_BMQN01000028.1"/>
</dbReference>
<evidence type="ECO:0000256" key="4">
    <source>
        <dbReference type="ARBA" id="ARBA00022989"/>
    </source>
</evidence>
<evidence type="ECO:0000256" key="6">
    <source>
        <dbReference type="SAM" id="Phobius"/>
    </source>
</evidence>
<dbReference type="InterPro" id="IPR050469">
    <property type="entry name" value="Diguanylate_Cyclase"/>
</dbReference>
<evidence type="ECO:0000313" key="9">
    <source>
        <dbReference type="Proteomes" id="UP000644548"/>
    </source>
</evidence>
<keyword evidence="5 6" id="KW-0472">Membrane</keyword>
<keyword evidence="9" id="KW-1185">Reference proteome</keyword>
<proteinExistence type="predicted"/>
<dbReference type="CDD" id="cd01949">
    <property type="entry name" value="GGDEF"/>
    <property type="match status" value="1"/>
</dbReference>
<dbReference type="PANTHER" id="PTHR45138:SF9">
    <property type="entry name" value="DIGUANYLATE CYCLASE DGCM-RELATED"/>
    <property type="match status" value="1"/>
</dbReference>
<sequence>MFRELLFNLCLLISVHYLLRFTFRSWPVSTRGWSHVARLAAFSAAALTLMFFPAHLAPGIQVDLRAVPIAFVTLQFGPVAGLMVALPLLIYRVWLGGIGVYAAIPSLLSVILITSLVRRVVPPMGPLFWKHWPSIILMFLLNGVPVLFLPDGVRLFVQIYPLLLLLSVAGALAGWGILSERFHVLRLTSQWQSAALTDPLTGLGNRRQFDQDLTAMGSGDALLLVDIDHFKRVNDTFGHQAGDEVLQEVARLLEREGRGRDRAYRYGGEEFALILRNVQVGSLIRVAERLRSGVAALPLASIRGSVTVSLGGVQWAALMPEQLIERADQALYAAKRSGRNQACIWGPWLAQDHQPATETLPPSTTTT</sequence>
<dbReference type="PROSITE" id="PS50887">
    <property type="entry name" value="GGDEF"/>
    <property type="match status" value="1"/>
</dbReference>
<keyword evidence="2" id="KW-1003">Cell membrane</keyword>
<name>A0ABQ2S931_9DEIO</name>
<reference evidence="9" key="1">
    <citation type="journal article" date="2019" name="Int. J. Syst. Evol. Microbiol.">
        <title>The Global Catalogue of Microorganisms (GCM) 10K type strain sequencing project: providing services to taxonomists for standard genome sequencing and annotation.</title>
        <authorList>
            <consortium name="The Broad Institute Genomics Platform"/>
            <consortium name="The Broad Institute Genome Sequencing Center for Infectious Disease"/>
            <person name="Wu L."/>
            <person name="Ma J."/>
        </authorList>
    </citation>
    <scope>NUCLEOTIDE SEQUENCE [LARGE SCALE GENOMIC DNA]</scope>
    <source>
        <strain evidence="9">JCM 31405</strain>
    </source>
</reference>
<dbReference type="InterPro" id="IPR029787">
    <property type="entry name" value="Nucleotide_cyclase"/>
</dbReference>
<dbReference type="InterPro" id="IPR000160">
    <property type="entry name" value="GGDEF_dom"/>
</dbReference>
<organism evidence="8 9">
    <name type="scientific">Deinococcus sedimenti</name>
    <dbReference type="NCBI Taxonomy" id="1867090"/>
    <lineage>
        <taxon>Bacteria</taxon>
        <taxon>Thermotogati</taxon>
        <taxon>Deinococcota</taxon>
        <taxon>Deinococci</taxon>
        <taxon>Deinococcales</taxon>
        <taxon>Deinococcaceae</taxon>
        <taxon>Deinococcus</taxon>
    </lineage>
</organism>
<dbReference type="Pfam" id="PF07694">
    <property type="entry name" value="5TM-5TMR_LYT"/>
    <property type="match status" value="1"/>
</dbReference>
<dbReference type="PANTHER" id="PTHR45138">
    <property type="entry name" value="REGULATORY COMPONENTS OF SENSORY TRANSDUCTION SYSTEM"/>
    <property type="match status" value="1"/>
</dbReference>
<dbReference type="EMBL" id="BMQN01000028">
    <property type="protein sequence ID" value="GGS10132.1"/>
    <property type="molecule type" value="Genomic_DNA"/>
</dbReference>
<evidence type="ECO:0000256" key="3">
    <source>
        <dbReference type="ARBA" id="ARBA00022692"/>
    </source>
</evidence>
<dbReference type="Proteomes" id="UP000644548">
    <property type="component" value="Unassembled WGS sequence"/>
</dbReference>
<gene>
    <name evidence="8" type="ORF">GCM10008960_40340</name>
</gene>
<dbReference type="SUPFAM" id="SSF55073">
    <property type="entry name" value="Nucleotide cyclase"/>
    <property type="match status" value="1"/>
</dbReference>
<evidence type="ECO:0000256" key="5">
    <source>
        <dbReference type="ARBA" id="ARBA00023136"/>
    </source>
</evidence>
<evidence type="ECO:0000256" key="2">
    <source>
        <dbReference type="ARBA" id="ARBA00022475"/>
    </source>
</evidence>
<comment type="caution">
    <text evidence="8">The sequence shown here is derived from an EMBL/GenBank/DDBJ whole genome shotgun (WGS) entry which is preliminary data.</text>
</comment>
<feature type="transmembrane region" description="Helical" evidence="6">
    <location>
        <begin position="36"/>
        <end position="57"/>
    </location>
</feature>
<dbReference type="SMART" id="SM00267">
    <property type="entry name" value="GGDEF"/>
    <property type="match status" value="1"/>
</dbReference>
<feature type="transmembrane region" description="Helical" evidence="6">
    <location>
        <begin position="98"/>
        <end position="117"/>
    </location>
</feature>
<evidence type="ECO:0000259" key="7">
    <source>
        <dbReference type="PROSITE" id="PS50887"/>
    </source>
</evidence>
<dbReference type="Pfam" id="PF00990">
    <property type="entry name" value="GGDEF"/>
    <property type="match status" value="1"/>
</dbReference>
<comment type="subcellular location">
    <subcellularLocation>
        <location evidence="1">Cell membrane</location>
        <topology evidence="1">Multi-pass membrane protein</topology>
    </subcellularLocation>
</comment>
<keyword evidence="4 6" id="KW-1133">Transmembrane helix</keyword>
<protein>
    <submittedName>
        <fullName evidence="8">GGDEF domain-containing protein</fullName>
    </submittedName>
</protein>
<accession>A0ABQ2S931</accession>
<keyword evidence="3 6" id="KW-0812">Transmembrane</keyword>
<evidence type="ECO:0000313" key="8">
    <source>
        <dbReference type="EMBL" id="GGS10132.1"/>
    </source>
</evidence>
<dbReference type="InterPro" id="IPR011620">
    <property type="entry name" value="Sig_transdc_His_kinase_LytS_TM"/>
</dbReference>